<accession>A0A699XZN9</accession>
<keyword evidence="1" id="KW-0548">Nucleotidyltransferase</keyword>
<protein>
    <submittedName>
        <fullName evidence="1">Reverse transcriptase domain-containing protein</fullName>
    </submittedName>
</protein>
<dbReference type="AlphaFoldDB" id="A0A699XZN9"/>
<keyword evidence="1" id="KW-0695">RNA-directed DNA polymerase</keyword>
<proteinExistence type="predicted"/>
<evidence type="ECO:0000313" key="1">
    <source>
        <dbReference type="EMBL" id="GFD61084.1"/>
    </source>
</evidence>
<gene>
    <name evidence="1" type="ORF">Tci_933053</name>
</gene>
<name>A0A699XZN9_TANCI</name>
<dbReference type="EMBL" id="BKCJ011886503">
    <property type="protein sequence ID" value="GFD61084.1"/>
    <property type="molecule type" value="Genomic_DNA"/>
</dbReference>
<feature type="non-terminal residue" evidence="1">
    <location>
        <position position="1"/>
    </location>
</feature>
<keyword evidence="1" id="KW-0808">Transferase</keyword>
<reference evidence="1" key="1">
    <citation type="journal article" date="2019" name="Sci. Rep.">
        <title>Draft genome of Tanacetum cinerariifolium, the natural source of mosquito coil.</title>
        <authorList>
            <person name="Yamashiro T."/>
            <person name="Shiraishi A."/>
            <person name="Satake H."/>
            <person name="Nakayama K."/>
        </authorList>
    </citation>
    <scope>NUCLEOTIDE SEQUENCE</scope>
</reference>
<feature type="non-terminal residue" evidence="1">
    <location>
        <position position="78"/>
    </location>
</feature>
<comment type="caution">
    <text evidence="1">The sequence shown here is derived from an EMBL/GenBank/DDBJ whole genome shotgun (WGS) entry which is preliminary data.</text>
</comment>
<dbReference type="GO" id="GO:0003964">
    <property type="term" value="F:RNA-directed DNA polymerase activity"/>
    <property type="evidence" value="ECO:0007669"/>
    <property type="project" value="UniProtKB-KW"/>
</dbReference>
<sequence length="78" mass="8535">FSDVIASGNLTPYSDPIVSTSSPTLTPFGDSDFLLEEVDAFLAFEDDPTSLKVDHFYCDTEGDILLLEAFLNDDQSLP</sequence>
<organism evidence="1">
    <name type="scientific">Tanacetum cinerariifolium</name>
    <name type="common">Dalmatian daisy</name>
    <name type="synonym">Chrysanthemum cinerariifolium</name>
    <dbReference type="NCBI Taxonomy" id="118510"/>
    <lineage>
        <taxon>Eukaryota</taxon>
        <taxon>Viridiplantae</taxon>
        <taxon>Streptophyta</taxon>
        <taxon>Embryophyta</taxon>
        <taxon>Tracheophyta</taxon>
        <taxon>Spermatophyta</taxon>
        <taxon>Magnoliopsida</taxon>
        <taxon>eudicotyledons</taxon>
        <taxon>Gunneridae</taxon>
        <taxon>Pentapetalae</taxon>
        <taxon>asterids</taxon>
        <taxon>campanulids</taxon>
        <taxon>Asterales</taxon>
        <taxon>Asteraceae</taxon>
        <taxon>Asteroideae</taxon>
        <taxon>Anthemideae</taxon>
        <taxon>Anthemidinae</taxon>
        <taxon>Tanacetum</taxon>
    </lineage>
</organism>